<keyword evidence="6" id="KW-0812">Transmembrane</keyword>
<comment type="subcellular location">
    <subcellularLocation>
        <location evidence="1">Cell inner membrane</location>
        <topology evidence="1">Single-pass membrane protein</topology>
    </subcellularLocation>
</comment>
<proteinExistence type="inferred from homology"/>
<gene>
    <name evidence="12" type="ORF">SAMN05216588_10889</name>
</gene>
<dbReference type="InterPro" id="IPR045584">
    <property type="entry name" value="Pilin-like"/>
</dbReference>
<dbReference type="Gene3D" id="3.55.40.10">
    <property type="entry name" value="minor pseudopilin epsh domain"/>
    <property type="match status" value="1"/>
</dbReference>
<dbReference type="Pfam" id="PF07963">
    <property type="entry name" value="N_methyl"/>
    <property type="match status" value="1"/>
</dbReference>
<dbReference type="Pfam" id="PF12019">
    <property type="entry name" value="GspH"/>
    <property type="match status" value="1"/>
</dbReference>
<dbReference type="GO" id="GO:0015628">
    <property type="term" value="P:protein secretion by the type II secretion system"/>
    <property type="evidence" value="ECO:0007669"/>
    <property type="project" value="InterPro"/>
</dbReference>
<dbReference type="AlphaFoldDB" id="A0A1G8FX55"/>
<evidence type="ECO:0000259" key="11">
    <source>
        <dbReference type="Pfam" id="PF12019"/>
    </source>
</evidence>
<accession>A0A1G8FX55</accession>
<evidence type="ECO:0000313" key="12">
    <source>
        <dbReference type="EMBL" id="SDH86738.1"/>
    </source>
</evidence>
<evidence type="ECO:0000256" key="5">
    <source>
        <dbReference type="ARBA" id="ARBA00022519"/>
    </source>
</evidence>
<evidence type="ECO:0000256" key="9">
    <source>
        <dbReference type="ARBA" id="ARBA00025772"/>
    </source>
</evidence>
<name>A0A1G8FX55_9GAMM</name>
<evidence type="ECO:0000256" key="4">
    <source>
        <dbReference type="ARBA" id="ARBA00022481"/>
    </source>
</evidence>
<protein>
    <recommendedName>
        <fullName evidence="2">Type II secretion system protein H</fullName>
    </recommendedName>
    <alternativeName>
        <fullName evidence="10">General secretion pathway protein H</fullName>
    </alternativeName>
</protein>
<evidence type="ECO:0000256" key="10">
    <source>
        <dbReference type="ARBA" id="ARBA00030775"/>
    </source>
</evidence>
<keyword evidence="4" id="KW-0488">Methylation</keyword>
<evidence type="ECO:0000256" key="8">
    <source>
        <dbReference type="ARBA" id="ARBA00023136"/>
    </source>
</evidence>
<feature type="domain" description="General secretion pathway GspH" evidence="11">
    <location>
        <begin position="41"/>
        <end position="155"/>
    </location>
</feature>
<dbReference type="GO" id="GO:0005886">
    <property type="term" value="C:plasma membrane"/>
    <property type="evidence" value="ECO:0007669"/>
    <property type="project" value="UniProtKB-SubCell"/>
</dbReference>
<sequence length="167" mass="18403">MKQNGMTLPEVLIGLALVALLMSLMPAFAGMLDRHRLENTTRDLATAIRYARTRAVVEQTGVTIKALEDDWGNGWVIFQDRYRNISRDDAGPMFIERKLANRVQIQGNGSMARYIHFSAQGFPNQKSGAFQAGSLVVCSPRVETKSSKLILASGGRLRMSAMKTGCP</sequence>
<dbReference type="STRING" id="29435.SAMN05216588_10889"/>
<dbReference type="NCBIfam" id="TIGR02532">
    <property type="entry name" value="IV_pilin_GFxxxE"/>
    <property type="match status" value="1"/>
</dbReference>
<dbReference type="Proteomes" id="UP000198606">
    <property type="component" value="Unassembled WGS sequence"/>
</dbReference>
<keyword evidence="8" id="KW-0472">Membrane</keyword>
<dbReference type="GO" id="GO:0015627">
    <property type="term" value="C:type II protein secretion system complex"/>
    <property type="evidence" value="ECO:0007669"/>
    <property type="project" value="InterPro"/>
</dbReference>
<evidence type="ECO:0000256" key="1">
    <source>
        <dbReference type="ARBA" id="ARBA00004377"/>
    </source>
</evidence>
<dbReference type="InterPro" id="IPR022346">
    <property type="entry name" value="T2SS_GspH"/>
</dbReference>
<evidence type="ECO:0000313" key="13">
    <source>
        <dbReference type="Proteomes" id="UP000198606"/>
    </source>
</evidence>
<organism evidence="12 13">
    <name type="scientific">Phytopseudomonas flavescens</name>
    <dbReference type="NCBI Taxonomy" id="29435"/>
    <lineage>
        <taxon>Bacteria</taxon>
        <taxon>Pseudomonadati</taxon>
        <taxon>Pseudomonadota</taxon>
        <taxon>Gammaproteobacteria</taxon>
        <taxon>Pseudomonadales</taxon>
        <taxon>Pseudomonadaceae</taxon>
        <taxon>Phytopseudomonas</taxon>
    </lineage>
</organism>
<keyword evidence="7" id="KW-1133">Transmembrane helix</keyword>
<dbReference type="EMBL" id="FNDG01000008">
    <property type="protein sequence ID" value="SDH86738.1"/>
    <property type="molecule type" value="Genomic_DNA"/>
</dbReference>
<dbReference type="SUPFAM" id="SSF54523">
    <property type="entry name" value="Pili subunits"/>
    <property type="match status" value="1"/>
</dbReference>
<evidence type="ECO:0000256" key="6">
    <source>
        <dbReference type="ARBA" id="ARBA00022692"/>
    </source>
</evidence>
<evidence type="ECO:0000256" key="7">
    <source>
        <dbReference type="ARBA" id="ARBA00022989"/>
    </source>
</evidence>
<dbReference type="RefSeq" id="WP_084305362.1">
    <property type="nucleotide sequence ID" value="NZ_FNDG01000008.1"/>
</dbReference>
<evidence type="ECO:0000256" key="2">
    <source>
        <dbReference type="ARBA" id="ARBA00021549"/>
    </source>
</evidence>
<dbReference type="InterPro" id="IPR012902">
    <property type="entry name" value="N_methyl_site"/>
</dbReference>
<keyword evidence="3" id="KW-1003">Cell membrane</keyword>
<keyword evidence="5" id="KW-0997">Cell inner membrane</keyword>
<reference evidence="12 13" key="1">
    <citation type="submission" date="2016-10" db="EMBL/GenBank/DDBJ databases">
        <authorList>
            <person name="de Groot N.N."/>
        </authorList>
    </citation>
    <scope>NUCLEOTIDE SEQUENCE [LARGE SCALE GENOMIC DNA]</scope>
    <source>
        <strain evidence="12 13">LMG 18387</strain>
    </source>
</reference>
<comment type="similarity">
    <text evidence="9">Belongs to the GSP H family.</text>
</comment>
<evidence type="ECO:0000256" key="3">
    <source>
        <dbReference type="ARBA" id="ARBA00022475"/>
    </source>
</evidence>